<gene>
    <name evidence="1" type="ORF">C5F48_10660</name>
</gene>
<dbReference type="InterPro" id="IPR009874">
    <property type="entry name" value="DUF1428"/>
</dbReference>
<dbReference type="PIRSF" id="PIRSF007028">
    <property type="entry name" value="UCP007028"/>
    <property type="match status" value="1"/>
</dbReference>
<dbReference type="InterPro" id="IPR011008">
    <property type="entry name" value="Dimeric_a/b-barrel"/>
</dbReference>
<sequence length="123" mass="13828">MTYVSGFVIPVPSDRKEDYRAMAEEAATMFRDYGALEIMEAWGEDVRDGKQTDFRRAVQAKEGETVVFSWIVWPDRATADAAETRMLADDKMTPPADVPFDMARMIFGGFSPIFQMGRTGGDQ</sequence>
<reference evidence="1 2" key="1">
    <citation type="submission" date="2018-03" db="EMBL/GenBank/DDBJ databases">
        <title>Cereibacter changlensis.</title>
        <authorList>
            <person name="Meyer T.E."/>
            <person name="Miller S."/>
            <person name="Lodha T."/>
            <person name="Gandham S."/>
            <person name="Chintalapati S."/>
            <person name="Chintalapati V.R."/>
        </authorList>
    </citation>
    <scope>NUCLEOTIDE SEQUENCE [LARGE SCALE GENOMIC DNA]</scope>
    <source>
        <strain evidence="1 2">JA139</strain>
    </source>
</reference>
<proteinExistence type="predicted"/>
<keyword evidence="2" id="KW-1185">Reference proteome</keyword>
<dbReference type="SUPFAM" id="SSF54909">
    <property type="entry name" value="Dimeric alpha+beta barrel"/>
    <property type="match status" value="1"/>
</dbReference>
<dbReference type="EMBL" id="PZKG01000040">
    <property type="protein sequence ID" value="PTE21728.1"/>
    <property type="molecule type" value="Genomic_DNA"/>
</dbReference>
<dbReference type="RefSeq" id="WP_107663894.1">
    <property type="nucleotide sequence ID" value="NZ_PZKG01000040.1"/>
</dbReference>
<evidence type="ECO:0000313" key="1">
    <source>
        <dbReference type="EMBL" id="PTE21728.1"/>
    </source>
</evidence>
<protein>
    <submittedName>
        <fullName evidence="1">DUF1428 domain-containing protein</fullName>
    </submittedName>
</protein>
<dbReference type="Gene3D" id="3.30.70.100">
    <property type="match status" value="1"/>
</dbReference>
<dbReference type="Proteomes" id="UP000241010">
    <property type="component" value="Unassembled WGS sequence"/>
</dbReference>
<dbReference type="AlphaFoldDB" id="A0A2T4JUY2"/>
<comment type="caution">
    <text evidence="1">The sequence shown here is derived from an EMBL/GenBank/DDBJ whole genome shotgun (WGS) entry which is preliminary data.</text>
</comment>
<name>A0A2T4JUY2_9RHOB</name>
<dbReference type="Pfam" id="PF07237">
    <property type="entry name" value="DUF1428"/>
    <property type="match status" value="1"/>
</dbReference>
<accession>A0A2T4JUY2</accession>
<dbReference type="OrthoDB" id="9792392at2"/>
<organism evidence="1 2">
    <name type="scientific">Cereibacter changlensis JA139</name>
    <dbReference type="NCBI Taxonomy" id="1188249"/>
    <lineage>
        <taxon>Bacteria</taxon>
        <taxon>Pseudomonadati</taxon>
        <taxon>Pseudomonadota</taxon>
        <taxon>Alphaproteobacteria</taxon>
        <taxon>Rhodobacterales</taxon>
        <taxon>Paracoccaceae</taxon>
        <taxon>Cereibacter</taxon>
    </lineage>
</organism>
<evidence type="ECO:0000313" key="2">
    <source>
        <dbReference type="Proteomes" id="UP000241010"/>
    </source>
</evidence>